<dbReference type="InterPro" id="IPR026870">
    <property type="entry name" value="Zinc_ribbon_dom"/>
</dbReference>
<evidence type="ECO:0000256" key="1">
    <source>
        <dbReference type="SAM" id="Phobius"/>
    </source>
</evidence>
<reference evidence="3" key="2">
    <citation type="submission" date="2020-09" db="EMBL/GenBank/DDBJ databases">
        <authorList>
            <person name="Sun Q."/>
            <person name="Sedlacek I."/>
        </authorList>
    </citation>
    <scope>NUCLEOTIDE SEQUENCE</scope>
    <source>
        <strain evidence="3">CCM 8433</strain>
    </source>
</reference>
<dbReference type="RefSeq" id="WP_188367490.1">
    <property type="nucleotide sequence ID" value="NZ_BMDT01000005.1"/>
</dbReference>
<keyword evidence="4" id="KW-1185">Reference proteome</keyword>
<dbReference type="Proteomes" id="UP000622610">
    <property type="component" value="Unassembled WGS sequence"/>
</dbReference>
<keyword evidence="1" id="KW-0812">Transmembrane</keyword>
<dbReference type="AlphaFoldDB" id="A0A917JFC9"/>
<evidence type="ECO:0000259" key="2">
    <source>
        <dbReference type="Pfam" id="PF13240"/>
    </source>
</evidence>
<evidence type="ECO:0000313" key="3">
    <source>
        <dbReference type="EMBL" id="GGI65649.1"/>
    </source>
</evidence>
<keyword evidence="1" id="KW-0472">Membrane</keyword>
<comment type="caution">
    <text evidence="3">The sequence shown here is derived from an EMBL/GenBank/DDBJ whole genome shotgun (WGS) entry which is preliminary data.</text>
</comment>
<sequence length="237" mass="26889">MGNTCHNCQTELAEISKFCTKCGTKVEGDTVNLQVEQPQHLLQKLNKKMIGFVIVALLAIGGIIWLMNKTPLQGTWYYDELEVTISGKKATLTANESDFALITISGPLTKNSQGIYTLPLQKADFAVTVKNVFDSEVEFNELLEEIKEEIHYMEVSNTEVDQVSKFLDTMTLDGSDLNLEFTSKDIQTLSLIELDDFFLFDYEEDLNGGFQFLKQSDDYIEMKMGNYDERVVLTRKS</sequence>
<organism evidence="3 4">
    <name type="scientific">Enterococcus alcedinis</name>
    <dbReference type="NCBI Taxonomy" id="1274384"/>
    <lineage>
        <taxon>Bacteria</taxon>
        <taxon>Bacillati</taxon>
        <taxon>Bacillota</taxon>
        <taxon>Bacilli</taxon>
        <taxon>Lactobacillales</taxon>
        <taxon>Enterococcaceae</taxon>
        <taxon>Enterococcus</taxon>
    </lineage>
</organism>
<protein>
    <recommendedName>
        <fullName evidence="2">Zinc-ribbon domain-containing protein</fullName>
    </recommendedName>
</protein>
<keyword evidence="1" id="KW-1133">Transmembrane helix</keyword>
<dbReference type="EMBL" id="BMDT01000005">
    <property type="protein sequence ID" value="GGI65649.1"/>
    <property type="molecule type" value="Genomic_DNA"/>
</dbReference>
<feature type="domain" description="Zinc-ribbon" evidence="2">
    <location>
        <begin position="5"/>
        <end position="26"/>
    </location>
</feature>
<proteinExistence type="predicted"/>
<accession>A0A917JFC9</accession>
<dbReference type="Pfam" id="PF13240">
    <property type="entry name" value="Zn_Ribbon_1"/>
    <property type="match status" value="1"/>
</dbReference>
<gene>
    <name evidence="3" type="ORF">GCM10011482_13030</name>
</gene>
<feature type="transmembrane region" description="Helical" evidence="1">
    <location>
        <begin position="49"/>
        <end position="67"/>
    </location>
</feature>
<evidence type="ECO:0000313" key="4">
    <source>
        <dbReference type="Proteomes" id="UP000622610"/>
    </source>
</evidence>
<name>A0A917JFC9_9ENTE</name>
<reference evidence="3" key="1">
    <citation type="journal article" date="2014" name="Int. J. Syst. Evol. Microbiol.">
        <title>Complete genome sequence of Corynebacterium casei LMG S-19264T (=DSM 44701T), isolated from a smear-ripened cheese.</title>
        <authorList>
            <consortium name="US DOE Joint Genome Institute (JGI-PGF)"/>
            <person name="Walter F."/>
            <person name="Albersmeier A."/>
            <person name="Kalinowski J."/>
            <person name="Ruckert C."/>
        </authorList>
    </citation>
    <scope>NUCLEOTIDE SEQUENCE</scope>
    <source>
        <strain evidence="3">CCM 8433</strain>
    </source>
</reference>